<organism evidence="6">
    <name type="scientific">Albugo laibachii Nc14</name>
    <dbReference type="NCBI Taxonomy" id="890382"/>
    <lineage>
        <taxon>Eukaryota</taxon>
        <taxon>Sar</taxon>
        <taxon>Stramenopiles</taxon>
        <taxon>Oomycota</taxon>
        <taxon>Peronosporomycetes</taxon>
        <taxon>Albuginales</taxon>
        <taxon>Albuginaceae</taxon>
        <taxon>Albugo</taxon>
    </lineage>
</organism>
<dbReference type="CDD" id="cd02440">
    <property type="entry name" value="AdoMet_MTases"/>
    <property type="match status" value="1"/>
</dbReference>
<evidence type="ECO:0000256" key="1">
    <source>
        <dbReference type="ARBA" id="ARBA00022603"/>
    </source>
</evidence>
<reference evidence="6" key="1">
    <citation type="journal article" date="2011" name="PLoS Biol.">
        <title>Gene gain and loss during evolution of obligate parasitism in the white rust pathogen of Arabidopsis thaliana.</title>
        <authorList>
            <person name="Kemen E."/>
            <person name="Gardiner A."/>
            <person name="Schultz-Larsen T."/>
            <person name="Kemen A.C."/>
            <person name="Balmuth A.L."/>
            <person name="Robert-Seilaniantz A."/>
            <person name="Bailey K."/>
            <person name="Holub E."/>
            <person name="Studholme D.J."/>
            <person name="Maclean D."/>
            <person name="Jones J.D."/>
        </authorList>
    </citation>
    <scope>NUCLEOTIDE SEQUENCE</scope>
</reference>
<dbReference type="GO" id="GO:0032259">
    <property type="term" value="P:methylation"/>
    <property type="evidence" value="ECO:0007669"/>
    <property type="project" value="UniProtKB-KW"/>
</dbReference>
<dbReference type="Gene3D" id="3.30.70.100">
    <property type="match status" value="1"/>
</dbReference>
<accession>F0W5V6</accession>
<dbReference type="PANTHER" id="PTHR43846">
    <property type="entry name" value="UPF0176 PROTEIN YCEA"/>
    <property type="match status" value="1"/>
</dbReference>
<dbReference type="GO" id="GO:0008171">
    <property type="term" value="F:O-methyltransferase activity"/>
    <property type="evidence" value="ECO:0007669"/>
    <property type="project" value="InterPro"/>
</dbReference>
<feature type="domain" description="Rhodanese" evidence="5">
    <location>
        <begin position="177"/>
        <end position="276"/>
    </location>
</feature>
<dbReference type="Gene3D" id="3.40.50.150">
    <property type="entry name" value="Vaccinia Virus protein VP39"/>
    <property type="match status" value="1"/>
</dbReference>
<protein>
    <submittedName>
        <fullName evidence="6">Uncharacterized protein AlNc14C22G2271</fullName>
    </submittedName>
</protein>
<dbReference type="Pfam" id="PF00581">
    <property type="entry name" value="Rhodanese"/>
    <property type="match status" value="1"/>
</dbReference>
<dbReference type="SUPFAM" id="SSF53335">
    <property type="entry name" value="S-adenosyl-L-methionine-dependent methyltransferases"/>
    <property type="match status" value="1"/>
</dbReference>
<dbReference type="PANTHER" id="PTHR43846:SF1">
    <property type="entry name" value="TRNA URIDINE(34) HYDROXYLASE"/>
    <property type="match status" value="1"/>
</dbReference>
<evidence type="ECO:0000313" key="6">
    <source>
        <dbReference type="EMBL" id="CCA16497.1"/>
    </source>
</evidence>
<dbReference type="EMBL" id="FR824067">
    <property type="protein sequence ID" value="CCA16497.1"/>
    <property type="molecule type" value="Genomic_DNA"/>
</dbReference>
<dbReference type="PROSITE" id="PS51682">
    <property type="entry name" value="SAM_OMT_I"/>
    <property type="match status" value="1"/>
</dbReference>
<dbReference type="Pfam" id="PF12368">
    <property type="entry name" value="Rhodanese_C"/>
    <property type="match status" value="1"/>
</dbReference>
<keyword evidence="3" id="KW-0949">S-adenosyl-L-methionine</keyword>
<dbReference type="InterPro" id="IPR029063">
    <property type="entry name" value="SAM-dependent_MTases_sf"/>
</dbReference>
<dbReference type="AlphaFoldDB" id="F0W5V6"/>
<dbReference type="Pfam" id="PF17773">
    <property type="entry name" value="UPF0176_N"/>
    <property type="match status" value="1"/>
</dbReference>
<dbReference type="InterPro" id="IPR002935">
    <property type="entry name" value="SAM_O-MeTrfase"/>
</dbReference>
<keyword evidence="2" id="KW-0808">Transferase</keyword>
<evidence type="ECO:0000256" key="4">
    <source>
        <dbReference type="ARBA" id="ARBA00023453"/>
    </source>
</evidence>
<evidence type="ECO:0000259" key="5">
    <source>
        <dbReference type="PROSITE" id="PS50206"/>
    </source>
</evidence>
<dbReference type="Pfam" id="PF01596">
    <property type="entry name" value="Methyltransf_3"/>
    <property type="match status" value="1"/>
</dbReference>
<reference evidence="6" key="2">
    <citation type="submission" date="2011-02" db="EMBL/GenBank/DDBJ databases">
        <authorList>
            <person name="MacLean D."/>
        </authorList>
    </citation>
    <scope>NUCLEOTIDE SEQUENCE</scope>
</reference>
<dbReference type="SMART" id="SM00450">
    <property type="entry name" value="RHOD"/>
    <property type="match status" value="1"/>
</dbReference>
<gene>
    <name evidence="6" type="primary">AlNc14C22G2271</name>
    <name evidence="6" type="ORF">ALNC14_026400</name>
</gene>
<proteinExistence type="inferred from homology"/>
<evidence type="ECO:0000256" key="3">
    <source>
        <dbReference type="ARBA" id="ARBA00022691"/>
    </source>
</evidence>
<dbReference type="InterPro" id="IPR036873">
    <property type="entry name" value="Rhodanese-like_dom_sf"/>
</dbReference>
<comment type="similarity">
    <text evidence="4">Belongs to the class I-like SAM-binding methyltransferase superfamily. Cation-dependent O-methyltransferase family.</text>
</comment>
<dbReference type="Gene3D" id="3.40.250.10">
    <property type="entry name" value="Rhodanese-like domain"/>
    <property type="match status" value="1"/>
</dbReference>
<dbReference type="PROSITE" id="PS50206">
    <property type="entry name" value="RHODANESE_3"/>
    <property type="match status" value="1"/>
</dbReference>
<dbReference type="HOGENOM" id="CLU_428654_0_0_1"/>
<sequence>MQFRVRLPSIFRLALARSNQTEWMRYATIKNDSALYQYLSFYKYEKIDPNGLESFQKELQTSWKSLNVLGRIYLSQEGINAQLILPEPNIQSLVESFPNLIDKDQLFLGQRLHLNNEQASSLDPSQVWRSPFEKLDIRIRRQIVRDGAERMLLDVHDSGRALPPDIWHQKLTQNWPKNQLLLDVRNAYEHEVGRFIHATRIMVNTFQETFNAIDTLLQRHEVENGSQPHRILIYCTGGIRCEKAGAYLKQHKGIEYVEKLQGGINNYVDYVRRHSKESLFKGKNFVFDQRCVQNTTTDELIVTSNVLGHCIRCGKSSNTHHNCSNEMCGALFILCESCSQSGITCSDGCQQVVNVMRSMDDAQCRAYRKNHAAQWKPPNPNAFRTGGNRDKRMCTDNILLHNSYSTLSSGKSGKSSMTKCAVPFDEKLDEYLESISSNAFENKHHSSDEMEQSVDLLERVRTQTRMELLKPEQMAFTLQGKLLGFLTTLIGAECALEIGTFSGYSALCIAGALPPYGKLWTCDRDRMAIAFTEKYLGEYARRNLIELVHLDALSFLQNANSDDAKFDLIYLDANKRTYCDCYDYIITNNLLTSRGLYRG</sequence>
<evidence type="ECO:0000256" key="2">
    <source>
        <dbReference type="ARBA" id="ARBA00022679"/>
    </source>
</evidence>
<dbReference type="InterPro" id="IPR040503">
    <property type="entry name" value="TRHO_N"/>
</dbReference>
<name>F0W5V6_9STRA</name>
<dbReference type="InterPro" id="IPR022111">
    <property type="entry name" value="Rhodanese_C"/>
</dbReference>
<dbReference type="SUPFAM" id="SSF52821">
    <property type="entry name" value="Rhodanese/Cell cycle control phosphatase"/>
    <property type="match status" value="1"/>
</dbReference>
<dbReference type="InterPro" id="IPR001763">
    <property type="entry name" value="Rhodanese-like_dom"/>
</dbReference>
<keyword evidence="1" id="KW-0489">Methyltransferase</keyword>